<dbReference type="InterPro" id="IPR001610">
    <property type="entry name" value="PAC"/>
</dbReference>
<dbReference type="EMBL" id="JBHTCC010000003">
    <property type="protein sequence ID" value="MFC7299636.1"/>
    <property type="molecule type" value="Genomic_DNA"/>
</dbReference>
<dbReference type="Gene3D" id="3.30.70.270">
    <property type="match status" value="1"/>
</dbReference>
<dbReference type="CDD" id="cd01949">
    <property type="entry name" value="GGDEF"/>
    <property type="match status" value="1"/>
</dbReference>
<protein>
    <submittedName>
        <fullName evidence="5">Diguanylate cyclase domain-containing protein</fullName>
        <ecNumber evidence="5">2.7.7.65</ecNumber>
    </submittedName>
</protein>
<evidence type="ECO:0000259" key="3">
    <source>
        <dbReference type="PROSITE" id="PS50113"/>
    </source>
</evidence>
<dbReference type="InterPro" id="IPR035965">
    <property type="entry name" value="PAS-like_dom_sf"/>
</dbReference>
<dbReference type="PROSITE" id="PS50887">
    <property type="entry name" value="GGDEF"/>
    <property type="match status" value="1"/>
</dbReference>
<evidence type="ECO:0000259" key="4">
    <source>
        <dbReference type="PROSITE" id="PS50887"/>
    </source>
</evidence>
<dbReference type="Proteomes" id="UP001596379">
    <property type="component" value="Unassembled WGS sequence"/>
</dbReference>
<accession>A0ABW2J9K3</accession>
<gene>
    <name evidence="5" type="ORF">ACFQO0_14425</name>
</gene>
<keyword evidence="1" id="KW-1133">Transmembrane helix</keyword>
<dbReference type="SUPFAM" id="SSF55073">
    <property type="entry name" value="Nucleotide cyclase"/>
    <property type="match status" value="1"/>
</dbReference>
<dbReference type="NCBIfam" id="TIGR00254">
    <property type="entry name" value="GGDEF"/>
    <property type="match status" value="1"/>
</dbReference>
<keyword evidence="6" id="KW-1185">Reference proteome</keyword>
<dbReference type="EC" id="2.7.7.65" evidence="5"/>
<dbReference type="SUPFAM" id="SSF55785">
    <property type="entry name" value="PYP-like sensor domain (PAS domain)"/>
    <property type="match status" value="1"/>
</dbReference>
<dbReference type="Pfam" id="PF00989">
    <property type="entry name" value="PAS"/>
    <property type="match status" value="1"/>
</dbReference>
<dbReference type="PANTHER" id="PTHR44757">
    <property type="entry name" value="DIGUANYLATE CYCLASE DGCP"/>
    <property type="match status" value="1"/>
</dbReference>
<dbReference type="InterPro" id="IPR000160">
    <property type="entry name" value="GGDEF_dom"/>
</dbReference>
<evidence type="ECO:0000313" key="5">
    <source>
        <dbReference type="EMBL" id="MFC7299636.1"/>
    </source>
</evidence>
<dbReference type="SMART" id="SM00267">
    <property type="entry name" value="GGDEF"/>
    <property type="match status" value="1"/>
</dbReference>
<evidence type="ECO:0000256" key="1">
    <source>
        <dbReference type="SAM" id="Phobius"/>
    </source>
</evidence>
<dbReference type="InterPro" id="IPR013767">
    <property type="entry name" value="PAS_fold"/>
</dbReference>
<dbReference type="CDD" id="cd00130">
    <property type="entry name" value="PAS"/>
    <property type="match status" value="1"/>
</dbReference>
<dbReference type="PANTHER" id="PTHR44757:SF2">
    <property type="entry name" value="BIOFILM ARCHITECTURE MAINTENANCE PROTEIN MBAA"/>
    <property type="match status" value="1"/>
</dbReference>
<reference evidence="6" key="1">
    <citation type="journal article" date="2019" name="Int. J. Syst. Evol. Microbiol.">
        <title>The Global Catalogue of Microorganisms (GCM) 10K type strain sequencing project: providing services to taxonomists for standard genome sequencing and annotation.</title>
        <authorList>
            <consortium name="The Broad Institute Genomics Platform"/>
            <consortium name="The Broad Institute Genome Sequencing Center for Infectious Disease"/>
            <person name="Wu L."/>
            <person name="Ma J."/>
        </authorList>
    </citation>
    <scope>NUCLEOTIDE SEQUENCE [LARGE SCALE GENOMIC DNA]</scope>
    <source>
        <strain evidence="6">CCUG 36956</strain>
    </source>
</reference>
<dbReference type="InterPro" id="IPR043128">
    <property type="entry name" value="Rev_trsase/Diguanyl_cyclase"/>
</dbReference>
<evidence type="ECO:0000313" key="6">
    <source>
        <dbReference type="Proteomes" id="UP001596379"/>
    </source>
</evidence>
<dbReference type="PROSITE" id="PS50113">
    <property type="entry name" value="PAC"/>
    <property type="match status" value="1"/>
</dbReference>
<keyword evidence="5" id="KW-0808">Transferase</keyword>
<keyword evidence="1" id="KW-0472">Membrane</keyword>
<dbReference type="GO" id="GO:0052621">
    <property type="term" value="F:diguanylate cyclase activity"/>
    <property type="evidence" value="ECO:0007669"/>
    <property type="project" value="UniProtKB-EC"/>
</dbReference>
<dbReference type="InterPro" id="IPR000700">
    <property type="entry name" value="PAS-assoc_C"/>
</dbReference>
<organism evidence="5 6">
    <name type="scientific">Herminiimonas aquatilis</name>
    <dbReference type="NCBI Taxonomy" id="345342"/>
    <lineage>
        <taxon>Bacteria</taxon>
        <taxon>Pseudomonadati</taxon>
        <taxon>Pseudomonadota</taxon>
        <taxon>Betaproteobacteria</taxon>
        <taxon>Burkholderiales</taxon>
        <taxon>Oxalobacteraceae</taxon>
        <taxon>Herminiimonas</taxon>
    </lineage>
</organism>
<dbReference type="Gene3D" id="3.30.450.20">
    <property type="entry name" value="PAS domain"/>
    <property type="match status" value="1"/>
</dbReference>
<keyword evidence="1" id="KW-0812">Transmembrane</keyword>
<keyword evidence="5" id="KW-0548">Nucleotidyltransferase</keyword>
<dbReference type="InterPro" id="IPR000014">
    <property type="entry name" value="PAS"/>
</dbReference>
<feature type="transmembrane region" description="Helical" evidence="1">
    <location>
        <begin position="12"/>
        <end position="35"/>
    </location>
</feature>
<feature type="domain" description="PAS" evidence="2">
    <location>
        <begin position="298"/>
        <end position="368"/>
    </location>
</feature>
<evidence type="ECO:0000259" key="2">
    <source>
        <dbReference type="PROSITE" id="PS50112"/>
    </source>
</evidence>
<comment type="caution">
    <text evidence="5">The sequence shown here is derived from an EMBL/GenBank/DDBJ whole genome shotgun (WGS) entry which is preliminary data.</text>
</comment>
<dbReference type="NCBIfam" id="TIGR00229">
    <property type="entry name" value="sensory_box"/>
    <property type="match status" value="1"/>
</dbReference>
<feature type="domain" description="PAC" evidence="3">
    <location>
        <begin position="371"/>
        <end position="423"/>
    </location>
</feature>
<feature type="transmembrane region" description="Helical" evidence="1">
    <location>
        <begin position="221"/>
        <end position="240"/>
    </location>
</feature>
<sequence length="595" mass="66777">MRFWKNSKSSHFTFYLYLMLGIVAALGISFIGFIYEQRHYEQALENRSVSIGLVEELRQSSNDLTRLVRTYATTGNPVFKSQFQAVIDIREGRIPRPSNYSLAYWDLKAIDPGYQSDKKPVGEAVALLELMRRAGITREEMANLAQSKAYSDELVRIEKMVMALVDQDSPVNPAKREQALRMMVDENFLSIKAQVMRPIILTEGMIIRRTQQVVDATHKRLKIALTALFILSALLVVLILKVRQQLNLIIGCSIPELHRTIIRLGSGDFISPIALNNKNADSVLGWIAQTQRTLAQLDLLHYKAMVDSSDDAILSKTTQGIIASWNRGAEKIFGFSADEMIGKPMMDIIPADRAHEEPELLARIARGEKVDHFETRRLHRDGHLVDVSVTISPVRDQSGRVIGASKIARDITKAKAAEAEIRRLAFYDTLTGLANRRLLQEQLQHTLLRAQRDQAEFAVLFIDLDNFKALNDVCGHEAGDELLKEVAVRLSKCVRESDIVARLGGDEFVIILNISRDSNQAGTGWVDTVTQKINISLARPYHLAHTVHSCSSSIGIAIYSGQATSTSELLRQADQAMYEAKTCGRNRFHIYQPPL</sequence>
<dbReference type="InterPro" id="IPR052155">
    <property type="entry name" value="Biofilm_reg_signaling"/>
</dbReference>
<name>A0ABW2J9K3_9BURK</name>
<dbReference type="PROSITE" id="PS50112">
    <property type="entry name" value="PAS"/>
    <property type="match status" value="1"/>
</dbReference>
<dbReference type="SMART" id="SM00091">
    <property type="entry name" value="PAS"/>
    <property type="match status" value="2"/>
</dbReference>
<dbReference type="SMART" id="SM00086">
    <property type="entry name" value="PAC"/>
    <property type="match status" value="1"/>
</dbReference>
<feature type="domain" description="GGDEF" evidence="4">
    <location>
        <begin position="455"/>
        <end position="593"/>
    </location>
</feature>
<proteinExistence type="predicted"/>
<dbReference type="InterPro" id="IPR029787">
    <property type="entry name" value="Nucleotide_cyclase"/>
</dbReference>
<dbReference type="Pfam" id="PF00990">
    <property type="entry name" value="GGDEF"/>
    <property type="match status" value="1"/>
</dbReference>
<dbReference type="RefSeq" id="WP_382235806.1">
    <property type="nucleotide sequence ID" value="NZ_JBHTCC010000003.1"/>
</dbReference>